<feature type="region of interest" description="Disordered" evidence="1">
    <location>
        <begin position="79"/>
        <end position="145"/>
    </location>
</feature>
<feature type="compositionally biased region" description="Polar residues" evidence="1">
    <location>
        <begin position="208"/>
        <end position="223"/>
    </location>
</feature>
<keyword evidence="4" id="KW-1185">Reference proteome</keyword>
<name>A0AAD3XKJ7_NEPGR</name>
<gene>
    <name evidence="3" type="ORF">Nepgr_009878</name>
</gene>
<dbReference type="EMBL" id="BSYO01000008">
    <property type="protein sequence ID" value="GMH08038.1"/>
    <property type="molecule type" value="Genomic_DNA"/>
</dbReference>
<evidence type="ECO:0000256" key="1">
    <source>
        <dbReference type="SAM" id="MobiDB-lite"/>
    </source>
</evidence>
<feature type="compositionally biased region" description="Basic and acidic residues" evidence="1">
    <location>
        <begin position="96"/>
        <end position="106"/>
    </location>
</feature>
<dbReference type="InterPro" id="IPR040387">
    <property type="entry name" value="RIN4/NOI4"/>
</dbReference>
<accession>A0AAD3XKJ7</accession>
<dbReference type="Proteomes" id="UP001279734">
    <property type="component" value="Unassembled WGS sequence"/>
</dbReference>
<feature type="domain" description="RIN4 pathogenic type III effector avirulence factor Avr cleavage site" evidence="2">
    <location>
        <begin position="162"/>
        <end position="194"/>
    </location>
</feature>
<dbReference type="Pfam" id="PF05627">
    <property type="entry name" value="AvrRpt-cleavage"/>
    <property type="match status" value="2"/>
</dbReference>
<dbReference type="PANTHER" id="PTHR33159:SF101">
    <property type="entry name" value="OS04G0379600 PROTEIN"/>
    <property type="match status" value="1"/>
</dbReference>
<sequence>MANSTVPKFGDWENQDIPFTEYFEKARKAKSGKTMNLDDPHYNYDLDSDSFSSAQSHALLLLGKRKALGRIKAVRPKHELQVNQEDDELQRPTDYPSHHDIDRRAATESTHQHHAGVNPSETPGMAVMTNMGNDGGTHDLAPSTPGRLWLRSTRGNETPADHAAAVPKFGEWDEDDPTSADGYSQIFNRVRQERHNGAAVAPSMAPNARQSHGDGQSGSGNSKSWCCFPWAGN</sequence>
<evidence type="ECO:0000313" key="3">
    <source>
        <dbReference type="EMBL" id="GMH08038.1"/>
    </source>
</evidence>
<dbReference type="AlphaFoldDB" id="A0AAD3XKJ7"/>
<feature type="domain" description="RIN4 pathogenic type III effector avirulence factor Avr cleavage site" evidence="2">
    <location>
        <begin position="3"/>
        <end position="30"/>
    </location>
</feature>
<proteinExistence type="predicted"/>
<reference evidence="3" key="1">
    <citation type="submission" date="2023-05" db="EMBL/GenBank/DDBJ databases">
        <title>Nepenthes gracilis genome sequencing.</title>
        <authorList>
            <person name="Fukushima K."/>
        </authorList>
    </citation>
    <scope>NUCLEOTIDE SEQUENCE</scope>
    <source>
        <strain evidence="3">SING2019-196</strain>
    </source>
</reference>
<dbReference type="PANTHER" id="PTHR33159">
    <property type="entry name" value="RPM1-INTERACTING PROTEIN 4 (RIN4) FAMILY PROTEIN"/>
    <property type="match status" value="1"/>
</dbReference>
<protein>
    <recommendedName>
        <fullName evidence="2">RIN4 pathogenic type III effector avirulence factor Avr cleavage site domain-containing protein</fullName>
    </recommendedName>
</protein>
<organism evidence="3 4">
    <name type="scientific">Nepenthes gracilis</name>
    <name type="common">Slender pitcher plant</name>
    <dbReference type="NCBI Taxonomy" id="150966"/>
    <lineage>
        <taxon>Eukaryota</taxon>
        <taxon>Viridiplantae</taxon>
        <taxon>Streptophyta</taxon>
        <taxon>Embryophyta</taxon>
        <taxon>Tracheophyta</taxon>
        <taxon>Spermatophyta</taxon>
        <taxon>Magnoliopsida</taxon>
        <taxon>eudicotyledons</taxon>
        <taxon>Gunneridae</taxon>
        <taxon>Pentapetalae</taxon>
        <taxon>Caryophyllales</taxon>
        <taxon>Nepenthaceae</taxon>
        <taxon>Nepenthes</taxon>
    </lineage>
</organism>
<comment type="caution">
    <text evidence="3">The sequence shown here is derived from an EMBL/GenBank/DDBJ whole genome shotgun (WGS) entry which is preliminary data.</text>
</comment>
<feature type="region of interest" description="Disordered" evidence="1">
    <location>
        <begin position="197"/>
        <end position="223"/>
    </location>
</feature>
<dbReference type="InterPro" id="IPR008700">
    <property type="entry name" value="TypeIII_avirulence_cleave"/>
</dbReference>
<evidence type="ECO:0000313" key="4">
    <source>
        <dbReference type="Proteomes" id="UP001279734"/>
    </source>
</evidence>
<evidence type="ECO:0000259" key="2">
    <source>
        <dbReference type="Pfam" id="PF05627"/>
    </source>
</evidence>